<evidence type="ECO:0000256" key="7">
    <source>
        <dbReference type="ARBA" id="ARBA00022842"/>
    </source>
</evidence>
<evidence type="ECO:0000256" key="8">
    <source>
        <dbReference type="ARBA" id="ARBA00023134"/>
    </source>
</evidence>
<reference evidence="17 18" key="1">
    <citation type="submission" date="2019-10" db="EMBL/GenBank/DDBJ databases">
        <title>Actinomadura rubteroloni sp. nov. and Actinomadura macrotermitis sp. nov., isolated from the gut of fungus growing-termite Macrotermes natalensis.</title>
        <authorList>
            <person name="Benndorf R."/>
            <person name="Martin K."/>
            <person name="Kuefner M."/>
            <person name="De Beer W."/>
            <person name="Kaster A.-K."/>
            <person name="Vollmers J."/>
            <person name="Poulsen M."/>
            <person name="Beemelmanns C."/>
        </authorList>
    </citation>
    <scope>NUCLEOTIDE SEQUENCE [LARGE SCALE GENOMIC DNA]</scope>
    <source>
        <strain evidence="17 18">RB68</strain>
    </source>
</reference>
<dbReference type="InterPro" id="IPR036724">
    <property type="entry name" value="Cobalamin-bd_sf"/>
</dbReference>
<sequence length="1074" mass="117221">MTGSAGSTAGTLHTPVHPVRFVTAAALFDGHDAAINIMRRILQSQGAEVVHLGHDRSVREVVDAVLEEDAQGVAISSYQGGHVEYFEYLARALKEAGAGHVKVFGGGGGVIVADEIARLRAAGVRIFSPEDGQRLGLPGMINELVRDCDVDLAAEPPRAAAVLAGERHALARAITCLQEGRLPAEELRALREAAAGRRVPVLGITGTGGSGKSSLTDELVRQLRADQQDKMRVAVIAVDPTRRRGGGALLGDRIRMNSLDGERVFFRSLATRGARELPDHVEDVIGACKAAGFDLVILETPGIGQGDAAVAPLVDRALYVMTPEFGAASQLEKIDMLDFADAVAINKFERRGAADALRDVSRQLVRNREAFGARPEDMPVFGTSAATFNDDGVTALYQHLARELGIEPGVLPAVETRISTGAAQIIPPARVRYLSDIAETVRGYHAETERQVAAVRRVQRLAEVRDELAEPAEVEGLLERARRDVDPASTELVERWPAVVEAYSGDEQVVRVRDKELRTALTRESLSGNRIPRVALPRYTDHGELLRFLRAENLPGRFPFTAGVFPFKRDNEDPARMFAGEGDPFRTNRRFKLLSEGQPATRLSTAFDSVTLYGRDPGESPDVYGKVGTSGVSVATLADMKALYDGFDLASPTTSVSMTINGPAPAILAFFLNTAVDQGLDAFRAEHGREPSQDETAEIRARVLATVRGTVQADILKEDQGQNTCIFSTEFSLRMMGDIQEWFIANKVRNFYSVSISGYHIAEAGANPISQLAFTLANGFTYVESYLARGMDIDDFAPNLSFFFSNGMDPEYSVLGRVARRIWAIAMRERYGAGERSQKLKYHVQTSGRSLHAQEMDFNDIRTTLQALIAIYDNCNSLHTNAYDEAVTTPTAESVRRALAIQLIINREWGLAMNENPLQGSFVIDHLTDLVEEAVLAEFDRISERGGVLGAMETGYQRGRIQDESMLYEQRKHDGTLPIIGVNTFRGPGGGEEAGRALELARATEQEKKSQLERVRAFQAEHRGEAEAALEALKEAARGGENVFAVLMDAARVCSLQQITDAFFEVGGQYRRNV</sequence>
<dbReference type="EMBL" id="WEGH01000005">
    <property type="protein sequence ID" value="MQY08624.1"/>
    <property type="molecule type" value="Genomic_DNA"/>
</dbReference>
<feature type="binding site" evidence="15">
    <location>
        <position position="252"/>
    </location>
    <ligand>
        <name>Mg(2+)</name>
        <dbReference type="ChEBI" id="CHEBI:18420"/>
        <label>2</label>
    </ligand>
</feature>
<dbReference type="Pfam" id="PF01642">
    <property type="entry name" value="MM_CoA_mutase"/>
    <property type="match status" value="2"/>
</dbReference>
<comment type="subunit">
    <text evidence="2">Heterodimer of an alpha and a beta chain.</text>
</comment>
<comment type="cofactor">
    <cofactor evidence="15">
        <name>Mg(2+)</name>
        <dbReference type="ChEBI" id="CHEBI:18420"/>
    </cofactor>
</comment>
<feature type="binding site" evidence="15">
    <location>
        <position position="708"/>
    </location>
    <ligand>
        <name>substrate</name>
    </ligand>
</feature>
<comment type="catalytic activity">
    <reaction evidence="15">
        <text>GTP + H2O = GDP + phosphate + H(+)</text>
        <dbReference type="Rhea" id="RHEA:19669"/>
        <dbReference type="ChEBI" id="CHEBI:15377"/>
        <dbReference type="ChEBI" id="CHEBI:15378"/>
        <dbReference type="ChEBI" id="CHEBI:37565"/>
        <dbReference type="ChEBI" id="CHEBI:43474"/>
        <dbReference type="ChEBI" id="CHEBI:58189"/>
    </reaction>
</comment>
<dbReference type="FunFam" id="3.20.20.240:FF:000003">
    <property type="entry name" value="Fused isobutyryl-CoA mutase"/>
    <property type="match status" value="1"/>
</dbReference>
<keyword evidence="8 15" id="KW-0342">GTP-binding</keyword>
<dbReference type="GO" id="GO:0005525">
    <property type="term" value="F:GTP binding"/>
    <property type="evidence" value="ECO:0007669"/>
    <property type="project" value="UniProtKB-UniRule"/>
</dbReference>
<feature type="binding site" evidence="15">
    <location>
        <position position="602"/>
    </location>
    <ligand>
        <name>substrate</name>
    </ligand>
</feature>
<comment type="similarity">
    <text evidence="14 15">Belongs to the IcmF family.</text>
</comment>
<dbReference type="InterPro" id="IPR006158">
    <property type="entry name" value="Cobalamin-bd"/>
</dbReference>
<dbReference type="InterPro" id="IPR016176">
    <property type="entry name" value="Cbl-dep_enz_cat"/>
</dbReference>
<keyword evidence="6 15" id="KW-0378">Hydrolase</keyword>
<dbReference type="SUPFAM" id="SSF51703">
    <property type="entry name" value="Cobalamin (vitamin B12)-dependent enzymes"/>
    <property type="match status" value="1"/>
</dbReference>
<evidence type="ECO:0000256" key="6">
    <source>
        <dbReference type="ARBA" id="ARBA00022801"/>
    </source>
</evidence>
<dbReference type="InterPro" id="IPR053439">
    <property type="entry name" value="IcmF/GTPase_domain"/>
</dbReference>
<feature type="binding site" description="axial binding residue" evidence="15">
    <location>
        <position position="31"/>
    </location>
    <ligand>
        <name>adenosylcob(III)alamin</name>
        <dbReference type="ChEBI" id="CHEBI:18408"/>
    </ligand>
    <ligandPart>
        <name>Co</name>
        <dbReference type="ChEBI" id="CHEBI:27638"/>
    </ligandPart>
</feature>
<keyword evidence="7 15" id="KW-0460">Magnesium</keyword>
<evidence type="ECO:0000256" key="9">
    <source>
        <dbReference type="ARBA" id="ARBA00023186"/>
    </source>
</evidence>
<feature type="binding site" evidence="15">
    <location>
        <position position="299"/>
    </location>
    <ligand>
        <name>Mg(2+)</name>
        <dbReference type="ChEBI" id="CHEBI:18420"/>
        <label>1</label>
        <note>catalytic</note>
    </ligand>
</feature>
<dbReference type="RefSeq" id="WP_328595108.1">
    <property type="nucleotide sequence ID" value="NZ_WEGH01000005.1"/>
</dbReference>
<evidence type="ECO:0000256" key="12">
    <source>
        <dbReference type="ARBA" id="ARBA00023285"/>
    </source>
</evidence>
<dbReference type="EC" id="3.6.5.-" evidence="15"/>
<dbReference type="GO" id="GO:0031419">
    <property type="term" value="F:cobalamin binding"/>
    <property type="evidence" value="ECO:0007669"/>
    <property type="project" value="UniProtKB-UniRule"/>
</dbReference>
<dbReference type="Gene3D" id="3.40.50.280">
    <property type="entry name" value="Cobalamin-binding domain"/>
    <property type="match status" value="1"/>
</dbReference>
<feature type="domain" description="B12-binding" evidence="16">
    <location>
        <begin position="18"/>
        <end position="155"/>
    </location>
</feature>
<feature type="binding site" evidence="15">
    <location>
        <position position="213"/>
    </location>
    <ligand>
        <name>Mg(2+)</name>
        <dbReference type="ChEBI" id="CHEBI:18420"/>
        <label>1</label>
        <note>catalytic</note>
    </ligand>
</feature>
<evidence type="ECO:0000256" key="11">
    <source>
        <dbReference type="ARBA" id="ARBA00023268"/>
    </source>
</evidence>
<dbReference type="AlphaFoldDB" id="A0A7K0C781"/>
<feature type="binding site" evidence="15">
    <location>
        <position position="238"/>
    </location>
    <ligand>
        <name>Mg(2+)</name>
        <dbReference type="ChEBI" id="CHEBI:18420"/>
        <label>2</label>
    </ligand>
</feature>
<keyword evidence="18" id="KW-1185">Reference proteome</keyword>
<feature type="binding site" evidence="15">
    <location>
        <position position="299"/>
    </location>
    <ligand>
        <name>Mg(2+)</name>
        <dbReference type="ChEBI" id="CHEBI:18420"/>
        <label>2</label>
    </ligand>
</feature>
<dbReference type="SUPFAM" id="SSF52540">
    <property type="entry name" value="P-loop containing nucleoside triphosphate hydrolases"/>
    <property type="match status" value="1"/>
</dbReference>
<feature type="binding site" evidence="15">
    <location>
        <position position="841"/>
    </location>
    <ligand>
        <name>substrate</name>
    </ligand>
</feature>
<feature type="binding site" evidence="15">
    <location>
        <position position="300"/>
    </location>
    <ligand>
        <name>Mg(2+)</name>
        <dbReference type="ChEBI" id="CHEBI:18420"/>
        <label>2</label>
    </ligand>
</feature>
<keyword evidence="3 15" id="KW-0846">Cobalamin</keyword>
<evidence type="ECO:0000256" key="13">
    <source>
        <dbReference type="ARBA" id="ARBA00050252"/>
    </source>
</evidence>
<comment type="cofactor">
    <cofactor evidence="1 15">
        <name>adenosylcob(III)alamin</name>
        <dbReference type="ChEBI" id="CHEBI:18408"/>
    </cofactor>
</comment>
<keyword evidence="12 15" id="KW-0170">Cobalt</keyword>
<evidence type="ECO:0000256" key="5">
    <source>
        <dbReference type="ARBA" id="ARBA00022741"/>
    </source>
</evidence>
<feature type="binding site" evidence="15">
    <location>
        <position position="836"/>
    </location>
    <ligand>
        <name>substrate</name>
    </ligand>
</feature>
<evidence type="ECO:0000256" key="14">
    <source>
        <dbReference type="ARBA" id="ARBA00061670"/>
    </source>
</evidence>
<evidence type="ECO:0000256" key="1">
    <source>
        <dbReference type="ARBA" id="ARBA00001922"/>
    </source>
</evidence>
<comment type="domain">
    <text evidence="15">Is composed of four functional domains: the N-terminal 5'-deoxyadenosylcobalamin binding region that is homologous to the small subunit of ICM (IcmB), a middle P-loop GTPase domain (MeaI) that likely acts as a chaperone for ICM, a structured linker region involved in dimer formation, and a C-terminal part that is homologous to the large substrate-binding subunit of ICM (IcmA).</text>
</comment>
<gene>
    <name evidence="15 17" type="primary">icmF</name>
    <name evidence="17" type="ORF">ACRB68_67330</name>
</gene>
<dbReference type="EC" id="5.4.99.13" evidence="15"/>
<dbReference type="GO" id="GO:0047727">
    <property type="term" value="F:isobutyryl-CoA mutase activity"/>
    <property type="evidence" value="ECO:0007669"/>
    <property type="project" value="UniProtKB-UniRule"/>
</dbReference>
<keyword evidence="10 15" id="KW-0413">Isomerase</keyword>
<comment type="caution">
    <text evidence="17">The sequence shown here is derived from an EMBL/GenBank/DDBJ whole genome shotgun (WGS) entry which is preliminary data.</text>
</comment>
<dbReference type="InterPro" id="IPR027417">
    <property type="entry name" value="P-loop_NTPase"/>
</dbReference>
<dbReference type="Proteomes" id="UP000487268">
    <property type="component" value="Unassembled WGS sequence"/>
</dbReference>
<dbReference type="GO" id="GO:0003924">
    <property type="term" value="F:GTPase activity"/>
    <property type="evidence" value="ECO:0007669"/>
    <property type="project" value="UniProtKB-UniRule"/>
</dbReference>
<dbReference type="Gene3D" id="3.20.20.240">
    <property type="entry name" value="Methylmalonyl-CoA mutase"/>
    <property type="match status" value="1"/>
</dbReference>
<dbReference type="GO" id="GO:0034784">
    <property type="term" value="F:pivalyl-CoA mutase activity"/>
    <property type="evidence" value="ECO:0007669"/>
    <property type="project" value="InterPro"/>
</dbReference>
<feature type="binding site" evidence="15">
    <location>
        <begin position="209"/>
        <end position="214"/>
    </location>
    <ligand>
        <name>GTP</name>
        <dbReference type="ChEBI" id="CHEBI:37565"/>
    </ligand>
</feature>
<dbReference type="NCBIfam" id="NF045497">
    <property type="entry name" value="IsobCoAmut_IcmF"/>
    <property type="match status" value="1"/>
</dbReference>
<comment type="function">
    <text evidence="15">Catalyzes the reversible interconversion of isobutyryl-CoA and n-butyryl-CoA, using radical chemistry. Also exhibits GTPase activity, associated with its G-protein domain (MeaI) that functions as a chaperone that assists cofactor delivery and proper holo-enzyme assembly.</text>
</comment>
<keyword evidence="5 15" id="KW-0547">Nucleotide-binding</keyword>
<evidence type="ECO:0000256" key="10">
    <source>
        <dbReference type="ARBA" id="ARBA00023235"/>
    </source>
</evidence>
<feature type="binding site" evidence="15">
    <location>
        <position position="252"/>
    </location>
    <ligand>
        <name>Mg(2+)</name>
        <dbReference type="ChEBI" id="CHEBI:18420"/>
        <label>1</label>
        <note>catalytic</note>
    </ligand>
</feature>
<feature type="binding site" evidence="15">
    <location>
        <position position="1073"/>
    </location>
    <ligand>
        <name>GTP</name>
        <dbReference type="ChEBI" id="CHEBI:37565"/>
    </ligand>
</feature>
<keyword evidence="11 15" id="KW-0511">Multifunctional enzyme</keyword>
<keyword evidence="4 15" id="KW-0479">Metal-binding</keyword>
<dbReference type="InterPro" id="IPR006099">
    <property type="entry name" value="MeMalonylCoA_mutase_a/b_cat"/>
</dbReference>
<dbReference type="SUPFAM" id="SSF52242">
    <property type="entry name" value="Cobalamin (vitamin B12)-binding domain"/>
    <property type="match status" value="1"/>
</dbReference>
<dbReference type="GO" id="GO:0000287">
    <property type="term" value="F:magnesium ion binding"/>
    <property type="evidence" value="ECO:0007669"/>
    <property type="project" value="UniProtKB-UniRule"/>
</dbReference>
<proteinExistence type="inferred from homology"/>
<dbReference type="InterPro" id="IPR006098">
    <property type="entry name" value="MMCoA_mutase_a_cat"/>
</dbReference>
<dbReference type="InterPro" id="IPR052040">
    <property type="entry name" value="GTPase/Isobutyryl-CoA_mutase"/>
</dbReference>
<dbReference type="Pfam" id="PF02310">
    <property type="entry name" value="B12-binding"/>
    <property type="match status" value="1"/>
</dbReference>
<dbReference type="NCBIfam" id="TIGR00641">
    <property type="entry name" value="acid_CoA_mut_N"/>
    <property type="match status" value="1"/>
</dbReference>
<evidence type="ECO:0000313" key="18">
    <source>
        <dbReference type="Proteomes" id="UP000487268"/>
    </source>
</evidence>
<evidence type="ECO:0000256" key="2">
    <source>
        <dbReference type="ARBA" id="ARBA00011870"/>
    </source>
</evidence>
<dbReference type="PROSITE" id="PS51332">
    <property type="entry name" value="B12_BINDING"/>
    <property type="match status" value="1"/>
</dbReference>
<dbReference type="PANTHER" id="PTHR43087">
    <property type="entry name" value="LYSINE/ARGININE/ORNITHINE TRANSPORT SYSTEM KINASE"/>
    <property type="match status" value="1"/>
</dbReference>
<feature type="binding site" evidence="15">
    <location>
        <position position="255"/>
    </location>
    <ligand>
        <name>GTP</name>
        <dbReference type="ChEBI" id="CHEBI:37565"/>
    </ligand>
</feature>
<comment type="caution">
    <text evidence="15">Lacks conserved residue(s) required for the propagation of feature annotation.</text>
</comment>
<dbReference type="GO" id="GO:0006637">
    <property type="term" value="P:acyl-CoA metabolic process"/>
    <property type="evidence" value="ECO:0007669"/>
    <property type="project" value="UniProtKB-UniRule"/>
</dbReference>
<evidence type="ECO:0000313" key="17">
    <source>
        <dbReference type="EMBL" id="MQY08624.1"/>
    </source>
</evidence>
<feature type="binding site" evidence="15">
    <location>
        <begin position="346"/>
        <end position="349"/>
    </location>
    <ligand>
        <name>GTP</name>
        <dbReference type="ChEBI" id="CHEBI:37565"/>
    </ligand>
</feature>
<evidence type="ECO:0000259" key="16">
    <source>
        <dbReference type="PROSITE" id="PS51332"/>
    </source>
</evidence>
<comment type="subunit">
    <text evidence="15">Homodimer.</text>
</comment>
<comment type="catalytic activity">
    <reaction evidence="13 15">
        <text>2-methylpropanoyl-CoA = butanoyl-CoA</text>
        <dbReference type="Rhea" id="RHEA:13141"/>
        <dbReference type="ChEBI" id="CHEBI:57338"/>
        <dbReference type="ChEBI" id="CHEBI:57371"/>
        <dbReference type="EC" id="5.4.99.13"/>
    </reaction>
</comment>
<dbReference type="InterPro" id="IPR033669">
    <property type="entry name" value="IcmF"/>
</dbReference>
<evidence type="ECO:0000256" key="15">
    <source>
        <dbReference type="HAMAP-Rule" id="MF_02050"/>
    </source>
</evidence>
<feature type="binding site" evidence="15">
    <location>
        <position position="567"/>
    </location>
    <ligand>
        <name>substrate</name>
    </ligand>
</feature>
<dbReference type="GO" id="GO:0004494">
    <property type="term" value="F:methylmalonyl-CoA mutase activity"/>
    <property type="evidence" value="ECO:0007669"/>
    <property type="project" value="InterPro"/>
</dbReference>
<accession>A0A7K0C781</accession>
<feature type="binding site" evidence="15">
    <location>
        <position position="239"/>
    </location>
    <ligand>
        <name>Mg(2+)</name>
        <dbReference type="ChEBI" id="CHEBI:18420"/>
        <label>2</label>
    </ligand>
</feature>
<dbReference type="Gene3D" id="3.40.50.300">
    <property type="entry name" value="P-loop containing nucleotide triphosphate hydrolases"/>
    <property type="match status" value="1"/>
</dbReference>
<feature type="binding site" evidence="15">
    <location>
        <position position="801"/>
    </location>
    <ligand>
        <name>substrate</name>
    </ligand>
</feature>
<dbReference type="Pfam" id="PF03308">
    <property type="entry name" value="MeaB"/>
    <property type="match status" value="1"/>
</dbReference>
<dbReference type="HAMAP" id="MF_02050">
    <property type="entry name" value="IcmF"/>
    <property type="match status" value="1"/>
</dbReference>
<name>A0A7K0C781_9ACTN</name>
<keyword evidence="9 15" id="KW-0143">Chaperone</keyword>
<evidence type="ECO:0000256" key="3">
    <source>
        <dbReference type="ARBA" id="ARBA00022628"/>
    </source>
</evidence>
<protein>
    <recommendedName>
        <fullName evidence="15">Fused isobutyryl-CoA mutase</fullName>
    </recommendedName>
    <domain>
        <recommendedName>
            <fullName evidence="15">Isobutyryl-CoA mutase</fullName>
            <shortName evidence="15">ICM</shortName>
            <ecNumber evidence="15">5.4.99.13</ecNumber>
        </recommendedName>
    </domain>
    <domain>
        <recommendedName>
            <fullName evidence="15">P-loop GTPase</fullName>
            <ecNumber evidence="15">3.6.5.-</ecNumber>
        </recommendedName>
        <alternativeName>
            <fullName evidence="15">G-protein chaperone</fullName>
        </alternativeName>
    </domain>
</protein>
<organism evidence="17 18">
    <name type="scientific">Actinomadura macrotermitis</name>
    <dbReference type="NCBI Taxonomy" id="2585200"/>
    <lineage>
        <taxon>Bacteria</taxon>
        <taxon>Bacillati</taxon>
        <taxon>Actinomycetota</taxon>
        <taxon>Actinomycetes</taxon>
        <taxon>Streptosporangiales</taxon>
        <taxon>Thermomonosporaceae</taxon>
        <taxon>Actinomadura</taxon>
    </lineage>
</organism>
<feature type="binding site" evidence="15">
    <location>
        <position position="752"/>
    </location>
    <ligand>
        <name>substrate</name>
    </ligand>
</feature>
<evidence type="ECO:0000256" key="4">
    <source>
        <dbReference type="ARBA" id="ARBA00022723"/>
    </source>
</evidence>
<dbReference type="PANTHER" id="PTHR43087:SF1">
    <property type="entry name" value="LAO_AO TRANSPORT SYSTEM ATPASE"/>
    <property type="match status" value="1"/>
</dbReference>
<feature type="binding site" evidence="15">
    <location>
        <position position="953"/>
    </location>
    <ligand>
        <name>GTP</name>
        <dbReference type="ChEBI" id="CHEBI:37565"/>
    </ligand>
</feature>